<feature type="compositionally biased region" description="Basic and acidic residues" evidence="1">
    <location>
        <begin position="62"/>
        <end position="80"/>
    </location>
</feature>
<protein>
    <submittedName>
        <fullName evidence="2">Uncharacterized protein</fullName>
    </submittedName>
</protein>
<evidence type="ECO:0000313" key="2">
    <source>
        <dbReference type="EMBL" id="KKL06996.1"/>
    </source>
</evidence>
<evidence type="ECO:0000256" key="1">
    <source>
        <dbReference type="SAM" id="MobiDB-lite"/>
    </source>
</evidence>
<dbReference type="EMBL" id="LAZR01043467">
    <property type="protein sequence ID" value="KKL06996.1"/>
    <property type="molecule type" value="Genomic_DNA"/>
</dbReference>
<name>A0A0F9CMV5_9ZZZZ</name>
<proteinExistence type="predicted"/>
<dbReference type="AlphaFoldDB" id="A0A0F9CMV5"/>
<reference evidence="2" key="1">
    <citation type="journal article" date="2015" name="Nature">
        <title>Complex archaea that bridge the gap between prokaryotes and eukaryotes.</title>
        <authorList>
            <person name="Spang A."/>
            <person name="Saw J.H."/>
            <person name="Jorgensen S.L."/>
            <person name="Zaremba-Niedzwiedzka K."/>
            <person name="Martijn J."/>
            <person name="Lind A.E."/>
            <person name="van Eijk R."/>
            <person name="Schleper C."/>
            <person name="Guy L."/>
            <person name="Ettema T.J."/>
        </authorList>
    </citation>
    <scope>NUCLEOTIDE SEQUENCE</scope>
</reference>
<comment type="caution">
    <text evidence="2">The sequence shown here is derived from an EMBL/GenBank/DDBJ whole genome shotgun (WGS) entry which is preliminary data.</text>
</comment>
<organism evidence="2">
    <name type="scientific">marine sediment metagenome</name>
    <dbReference type="NCBI Taxonomy" id="412755"/>
    <lineage>
        <taxon>unclassified sequences</taxon>
        <taxon>metagenomes</taxon>
        <taxon>ecological metagenomes</taxon>
    </lineage>
</organism>
<accession>A0A0F9CMV5</accession>
<feature type="region of interest" description="Disordered" evidence="1">
    <location>
        <begin position="56"/>
        <end position="80"/>
    </location>
</feature>
<gene>
    <name evidence="2" type="ORF">LCGC14_2590440</name>
</gene>
<sequence>MSRCFGCHLERNLGAVPVQGSPAGQVLCPRCSKQIDQSIGILEALGFVVNHGSQLVMADDPEPPKSPETKRREASKVQTP</sequence>